<dbReference type="AlphaFoldDB" id="A0A2W6NEI9"/>
<keyword evidence="2" id="KW-1185">Reference proteome</keyword>
<comment type="caution">
    <text evidence="1">The sequence shown here is derived from an EMBL/GenBank/DDBJ whole genome shotgun (WGS) entry which is preliminary data.</text>
</comment>
<proteinExistence type="predicted"/>
<name>A0A2W6NEI9_9HELI</name>
<evidence type="ECO:0000313" key="2">
    <source>
        <dbReference type="Proteomes" id="UP000249746"/>
    </source>
</evidence>
<dbReference type="RefSeq" id="WP_111230547.1">
    <property type="nucleotide sequence ID" value="NZ_NBIU01000038.1"/>
</dbReference>
<dbReference type="Proteomes" id="UP000249746">
    <property type="component" value="Unassembled WGS sequence"/>
</dbReference>
<dbReference type="EMBL" id="NBIU01000038">
    <property type="protein sequence ID" value="PZT47380.1"/>
    <property type="molecule type" value="Genomic_DNA"/>
</dbReference>
<reference evidence="1 2" key="1">
    <citation type="submission" date="2017-03" db="EMBL/GenBank/DDBJ databases">
        <title>Genomic and clinical evidence uncovers the enterohepatic species Helicobacter valdiviensis as a potential human intestinal pathogen.</title>
        <authorList>
            <person name="Fresia P."/>
            <person name="Jara R."/>
            <person name="Sierra R."/>
            <person name="Ferres I."/>
            <person name="Greif G."/>
            <person name="Iraola G."/>
            <person name="Collado L."/>
        </authorList>
    </citation>
    <scope>NUCLEOTIDE SEQUENCE [LARGE SCALE GENOMIC DNA]</scope>
    <source>
        <strain evidence="1 2">WBE14</strain>
    </source>
</reference>
<dbReference type="OrthoDB" id="5313400at2"/>
<protein>
    <submittedName>
        <fullName evidence="1">Uncharacterized protein</fullName>
    </submittedName>
</protein>
<dbReference type="NCBIfam" id="NF038205">
    <property type="entry name" value="Campy_LoFi_RPT"/>
    <property type="match status" value="5"/>
</dbReference>
<organism evidence="1 2">
    <name type="scientific">Helicobacter valdiviensis</name>
    <dbReference type="NCBI Taxonomy" id="1458358"/>
    <lineage>
        <taxon>Bacteria</taxon>
        <taxon>Pseudomonadati</taxon>
        <taxon>Campylobacterota</taxon>
        <taxon>Epsilonproteobacteria</taxon>
        <taxon>Campylobacterales</taxon>
        <taxon>Helicobacteraceae</taxon>
        <taxon>Helicobacter</taxon>
    </lineage>
</organism>
<accession>A0A2W6NEI9</accession>
<sequence length="845" mass="92924">MVKIGKVSLLSIITALALEAQVTKIGYECLENKDVWDYNKNTHKKIEGKNYCGIKSNASISGATLIYDNPKIANEKQKLQIITPNTDAKMFVRGTHSGYSSNEEVRDIAYVPFVVSAWSQSGNVSNNKLMLKAGELSSVYFVSPSDAKEVQIPKKTQGEDNYNFLITAALTQKGNSTNNSLVLQKEAYVNMGVENTYNLDLNGAPYLVGGISFLGNSKNNSIVLEKDSRVDFHPSVYKVNQDDDRVYDERMTHIVGGIAYNGDVIGNQVGIRGSEFIVHGTLGSYSTSVITHIAGGYADVSDGKAHNALNNSLEIDGLDLNLKVDAKEFPQYYDALLFGEFFGGKTAQGKADNNKISLKSLNSYKKIKDGVKIQGLFEFYGGYSTKGSANYNSIDIDLREPFALSETYLGESGFSFYGAYASNGASFNSINIKNNLTNIDVIQNQDRAQKLRDKISIVGARTLAGDANSNVIDFRDSQSALPLYIFAVDKEYFEGSYHYAQNAKNNKITLNNVFSRETIKSGIEAMSVENNIIQYYNVEAQKSNTNKDRASGIFLYGLESAKNNYVDVSNYYSTSQVDIYSARGEVESYKNTFNFKNVKFASDAPKSGLYLIAGTGLSAYENTLSLVDVSLGEYNQKDGDEIYIAASAIPNAQSNLALSYKNTLFIGGEFDLQKDVSINAISGSVIRVPFWQSPTGVSLTSPSPSLAQLSEDNHLITEAKIEARVVNNFEHFSFIYKKKDKKSFITSLEFPINLSRNADFSLYVSKNTGKPKGKIALLESKEGFADMDGNTLNQAEVLAYIGEINKSTNKAEVGKISGFKKENFAKYKLSLSLSEDGKIIYGEAR</sequence>
<evidence type="ECO:0000313" key="1">
    <source>
        <dbReference type="EMBL" id="PZT47380.1"/>
    </source>
</evidence>
<gene>
    <name evidence="1" type="ORF">B6S12_09430</name>
</gene>